<organismHost>
    <name type="scientific">Acanthamoeba polyphaga</name>
    <name type="common">Amoeba</name>
    <dbReference type="NCBI Taxonomy" id="5757"/>
</organismHost>
<dbReference type="KEGG" id="vg:9925344"/>
<evidence type="ECO:0000313" key="3">
    <source>
        <dbReference type="Proteomes" id="UP000201519"/>
    </source>
</evidence>
<evidence type="ECO:0000313" key="2">
    <source>
        <dbReference type="EMBL" id="ADO18793.1"/>
    </source>
</evidence>
<gene>
    <name evidence="2" type="primary">R692</name>
</gene>
<feature type="region of interest" description="Disordered" evidence="1">
    <location>
        <begin position="309"/>
        <end position="333"/>
    </location>
</feature>
<protein>
    <submittedName>
        <fullName evidence="2">Uncharacterized protein</fullName>
    </submittedName>
</protein>
<organism evidence="2 3">
    <name type="scientific">Acanthamoeba polyphaga mimivirus</name>
    <name type="common">APMV</name>
    <dbReference type="NCBI Taxonomy" id="212035"/>
    <lineage>
        <taxon>Viruses</taxon>
        <taxon>Varidnaviria</taxon>
        <taxon>Bamfordvirae</taxon>
        <taxon>Nucleocytoviricota</taxon>
        <taxon>Megaviricetes</taxon>
        <taxon>Imitervirales</taxon>
        <taxon>Mimiviridae</taxon>
        <taxon>Megamimivirinae</taxon>
        <taxon>Mimivirus</taxon>
        <taxon>Mimivirus bradfordmassiliense</taxon>
    </lineage>
</organism>
<dbReference type="Proteomes" id="UP000201519">
    <property type="component" value="Segment"/>
</dbReference>
<proteinExistence type="predicted"/>
<keyword evidence="3" id="KW-1185">Reference proteome</keyword>
<dbReference type="EMBL" id="HQ336222">
    <property type="protein sequence ID" value="ADO18793.1"/>
    <property type="molecule type" value="Genomic_DNA"/>
</dbReference>
<accession>E3VZS4</accession>
<dbReference type="GeneID" id="9925344"/>
<feature type="compositionally biased region" description="Polar residues" evidence="1">
    <location>
        <begin position="309"/>
        <end position="326"/>
    </location>
</feature>
<sequence length="354" mass="39948">MIKIYRMKFKKFVFKFIDHDKRNFTVVCVNVYANKATHEFAHDNDFSKKLEWKIKHFKHAHALERRIHQLVKETYFRESTGSLDQFADFKSVKVCVKDKIVKINLGENQEGNPVYKQVKSVSKHYHVFVRGTKPLNRREKGAYTHSMKVHDIHLTGNLDQGLEFAELCNFSIPESGIHSVQSQSSVTQSLNGQNVNPGAVVTGGDNWLSATNNANWNSTANTNAAWNSMNRNSVAQNSASKNANNWNSAANSAVKSSQNNNLSAMNNSLYNNNKAVNTNTINSTNNRNVSSQNNANRNASMATTYNNSVNSANSINTANTRSQTGGQDEEDFEKKYKKYKNKYAKLKNQKTSNF</sequence>
<dbReference type="RefSeq" id="YP_003987219.1">
    <property type="nucleotide sequence ID" value="NC_014649.1"/>
</dbReference>
<reference evidence="2 3" key="1">
    <citation type="journal article" date="2011" name="Virol. J.">
        <title>Breaking the 1000-gene barrier for Mimivirus using ultra-deep genome and transcriptome sequencing.</title>
        <authorList>
            <person name="Legendre M."/>
            <person name="Santini S."/>
            <person name="Rico A."/>
            <person name="Abergel C."/>
            <person name="Claverie J.M."/>
        </authorList>
    </citation>
    <scope>NUCLEOTIDE SEQUENCE [LARGE SCALE GENOMIC DNA]</scope>
</reference>
<evidence type="ECO:0000256" key="1">
    <source>
        <dbReference type="SAM" id="MobiDB-lite"/>
    </source>
</evidence>
<name>E3VZS4_MIMIV</name>